<name>A0ABQ6JGY7_9ACTN</name>
<organism evidence="2 3">
    <name type="scientific">Angustibacter aerolatus</name>
    <dbReference type="NCBI Taxonomy" id="1162965"/>
    <lineage>
        <taxon>Bacteria</taxon>
        <taxon>Bacillati</taxon>
        <taxon>Actinomycetota</taxon>
        <taxon>Actinomycetes</taxon>
        <taxon>Kineosporiales</taxon>
        <taxon>Kineosporiaceae</taxon>
    </lineage>
</organism>
<protein>
    <submittedName>
        <fullName evidence="2">Uncharacterized protein</fullName>
    </submittedName>
</protein>
<proteinExistence type="predicted"/>
<sequence length="75" mass="7716">MRTASSAETSERPNRARAAEASAAERPAAGEPSAETSAEAAITPKSTPPLSRLAPAKPVTTTMPRPLITSTQRSA</sequence>
<feature type="region of interest" description="Disordered" evidence="1">
    <location>
        <begin position="1"/>
        <end position="75"/>
    </location>
</feature>
<evidence type="ECO:0000256" key="1">
    <source>
        <dbReference type="SAM" id="MobiDB-lite"/>
    </source>
</evidence>
<feature type="compositionally biased region" description="Basic and acidic residues" evidence="1">
    <location>
        <begin position="9"/>
        <end position="18"/>
    </location>
</feature>
<dbReference type="EMBL" id="BSUZ01000001">
    <property type="protein sequence ID" value="GMA86162.1"/>
    <property type="molecule type" value="Genomic_DNA"/>
</dbReference>
<reference evidence="3" key="1">
    <citation type="journal article" date="2019" name="Int. J. Syst. Evol. Microbiol.">
        <title>The Global Catalogue of Microorganisms (GCM) 10K type strain sequencing project: providing services to taxonomists for standard genome sequencing and annotation.</title>
        <authorList>
            <consortium name="The Broad Institute Genomics Platform"/>
            <consortium name="The Broad Institute Genome Sequencing Center for Infectious Disease"/>
            <person name="Wu L."/>
            <person name="Ma J."/>
        </authorList>
    </citation>
    <scope>NUCLEOTIDE SEQUENCE [LARGE SCALE GENOMIC DNA]</scope>
    <source>
        <strain evidence="3">NBRC 108730</strain>
    </source>
</reference>
<feature type="compositionally biased region" description="Low complexity" evidence="1">
    <location>
        <begin position="19"/>
        <end position="35"/>
    </location>
</feature>
<comment type="caution">
    <text evidence="2">The sequence shown here is derived from an EMBL/GenBank/DDBJ whole genome shotgun (WGS) entry which is preliminary data.</text>
</comment>
<dbReference type="Proteomes" id="UP001157017">
    <property type="component" value="Unassembled WGS sequence"/>
</dbReference>
<evidence type="ECO:0000313" key="2">
    <source>
        <dbReference type="EMBL" id="GMA86162.1"/>
    </source>
</evidence>
<feature type="compositionally biased region" description="Polar residues" evidence="1">
    <location>
        <begin position="59"/>
        <end position="75"/>
    </location>
</feature>
<accession>A0ABQ6JGY7</accession>
<keyword evidence="3" id="KW-1185">Reference proteome</keyword>
<evidence type="ECO:0000313" key="3">
    <source>
        <dbReference type="Proteomes" id="UP001157017"/>
    </source>
</evidence>
<gene>
    <name evidence="2" type="ORF">GCM10025868_14120</name>
</gene>